<feature type="region of interest" description="Disordered" evidence="1">
    <location>
        <begin position="149"/>
        <end position="305"/>
    </location>
</feature>
<name>A0A915AMJ4_PARUN</name>
<dbReference type="AlphaFoldDB" id="A0A915AMJ4"/>
<feature type="region of interest" description="Disordered" evidence="1">
    <location>
        <begin position="499"/>
        <end position="537"/>
    </location>
</feature>
<keyword evidence="2" id="KW-1185">Reference proteome</keyword>
<feature type="region of interest" description="Disordered" evidence="1">
    <location>
        <begin position="695"/>
        <end position="770"/>
    </location>
</feature>
<evidence type="ECO:0000313" key="3">
    <source>
        <dbReference type="WBParaSite" id="PgR009X_g111_t02"/>
    </source>
</evidence>
<dbReference type="WBParaSite" id="PgR009X_g111_t02">
    <property type="protein sequence ID" value="PgR009X_g111_t02"/>
    <property type="gene ID" value="PgR009X_g111"/>
</dbReference>
<feature type="compositionally biased region" description="Basic and acidic residues" evidence="1">
    <location>
        <begin position="231"/>
        <end position="254"/>
    </location>
</feature>
<dbReference type="Proteomes" id="UP000887569">
    <property type="component" value="Unplaced"/>
</dbReference>
<reference evidence="3" key="1">
    <citation type="submission" date="2022-11" db="UniProtKB">
        <authorList>
            <consortium name="WormBaseParasite"/>
        </authorList>
    </citation>
    <scope>IDENTIFICATION</scope>
</reference>
<feature type="compositionally biased region" description="Polar residues" evidence="1">
    <location>
        <begin position="266"/>
        <end position="275"/>
    </location>
</feature>
<sequence>MLMYRHRRILHLEKQISQKTLKKRMPTYFGRQSSRFSSFPSDSFASAQDMYWRNMDRSSSGPGLRGVDSLRSYSRAPTYEGDMRFDNRYDGGERMSEWEMPYSSHISQMMPSYDVGENESWRPAREEGSWRDLRQDRRDDGYRNRDTFERRARLSASPQRHRCRSSNERRESFDARHTLNSHGVYDGEKSSADSYQRADIRSCRQIDEPLNEQRLGVKASKNEHGISSATKDSKESIAKAKKNVENEELKRREEDEMALGAAIENDGNSGATRKSTSSRKEDETVENANEEKGEKGDAASDNETAQVFGKVEVGKEEDPSKKIFIRKDFTHDDIHHFVPISISGRGRSRGGSSVYATKGKRWVDEWKERNAVLKAAAVRNIRMRPPSDVPEYKQGACISGDEMRYDNVETDSVGIIDPKDYIEELSNPDLDAPQNEDLAADLMPKGMEETVKGRRALLSPPMMAEVADDRAGIGFFSVPVLAGPSMFRAREKLELERPFKPGLLDPPRRSERPMKPGLLDARRDISGPRNGPLSTVGPVTANAVAEAMRATVDAIADSLPQRGDLSEAVKRGVTEILLSNDGFTAEIAKLCKEEIAKMLTRGMYAEGLTRRAPVNDLGGPSKRMPSLEDLERRTPLHPGSYGHEGPSPPYVWERNGEPYSIDSRRGLRPAEFDYELPRGYEGRLNYDGPRTGVLMDFDEPPRNGPPSLEEAGRDRSPVARVDGPRFMERERFGGLQPRRREFDEGPPFDRSLSGDDEFGRPSLRERRFRGHFGRGRSAVRGFCGALRGRRDAWYEPEGRPRDPGSRNSEHSFGRWGRTFEEPHFERRRPR</sequence>
<proteinExistence type="predicted"/>
<feature type="compositionally biased region" description="Basic and acidic residues" evidence="1">
    <location>
        <begin position="165"/>
        <end position="177"/>
    </location>
</feature>
<accession>A0A915AMJ4</accession>
<feature type="compositionally biased region" description="Basic and acidic residues" evidence="1">
    <location>
        <begin position="289"/>
        <end position="298"/>
    </location>
</feature>
<evidence type="ECO:0000313" key="2">
    <source>
        <dbReference type="Proteomes" id="UP000887569"/>
    </source>
</evidence>
<feature type="compositionally biased region" description="Basic and acidic residues" evidence="1">
    <location>
        <begin position="506"/>
        <end position="526"/>
    </location>
</feature>
<protein>
    <submittedName>
        <fullName evidence="3">Btz domain-containing protein</fullName>
    </submittedName>
</protein>
<organism evidence="2 3">
    <name type="scientific">Parascaris univalens</name>
    <name type="common">Nematode worm</name>
    <dbReference type="NCBI Taxonomy" id="6257"/>
    <lineage>
        <taxon>Eukaryota</taxon>
        <taxon>Metazoa</taxon>
        <taxon>Ecdysozoa</taxon>
        <taxon>Nematoda</taxon>
        <taxon>Chromadorea</taxon>
        <taxon>Rhabditida</taxon>
        <taxon>Spirurina</taxon>
        <taxon>Ascaridomorpha</taxon>
        <taxon>Ascaridoidea</taxon>
        <taxon>Ascarididae</taxon>
        <taxon>Parascaris</taxon>
    </lineage>
</organism>
<evidence type="ECO:0000256" key="1">
    <source>
        <dbReference type="SAM" id="MobiDB-lite"/>
    </source>
</evidence>
<feature type="compositionally biased region" description="Basic and acidic residues" evidence="1">
    <location>
        <begin position="710"/>
        <end position="743"/>
    </location>
</feature>
<feature type="compositionally biased region" description="Basic and acidic residues" evidence="1">
    <location>
        <begin position="185"/>
        <end position="207"/>
    </location>
</feature>
<feature type="region of interest" description="Disordered" evidence="1">
    <location>
        <begin position="792"/>
        <end position="815"/>
    </location>
</feature>